<keyword evidence="15 19" id="KW-0342">GTP-binding</keyword>
<evidence type="ECO:0000256" key="13">
    <source>
        <dbReference type="ARBA" id="ARBA00022777"/>
    </source>
</evidence>
<sequence length="206" mass="23706">MKCFTKVEGDLLIFITGGVRSGKSSFAETLAQSFLTPVKNKLIYIATSELYDSEMSLRIQKHQEDRLMSGFTWETWEQPRQIENLVKELSDNQIILLDCLTTLLANELFYEEGKWSDRLYQEEQVKKILIFLDKIKNKNITLLLVSNELLNGGLNYDQATLTYMKLIGYLHQKIVEKASIVYLIEAGIPLLMKGCENIEGYHASRN</sequence>
<dbReference type="PANTHER" id="PTHR34848:SF1">
    <property type="entry name" value="BIFUNCTIONAL ADENOSYLCOBALAMIN BIOSYNTHESIS PROTEIN COBU"/>
    <property type="match status" value="1"/>
</dbReference>
<dbReference type="InterPro" id="IPR027417">
    <property type="entry name" value="P-loop_NTPase"/>
</dbReference>
<dbReference type="AlphaFoldDB" id="A0A4Q0VXJ0"/>
<dbReference type="GO" id="GO:0008820">
    <property type="term" value="F:cobinamide phosphate guanylyltransferase activity"/>
    <property type="evidence" value="ECO:0007669"/>
    <property type="project" value="UniProtKB-EC"/>
</dbReference>
<dbReference type="SUPFAM" id="SSF52540">
    <property type="entry name" value="P-loop containing nucleoside triphosphate hydrolases"/>
    <property type="match status" value="1"/>
</dbReference>
<dbReference type="GO" id="GO:0005524">
    <property type="term" value="F:ATP binding"/>
    <property type="evidence" value="ECO:0007669"/>
    <property type="project" value="UniProtKB-KW"/>
</dbReference>
<dbReference type="Gene3D" id="3.40.50.300">
    <property type="entry name" value="P-loop containing nucleotide triphosphate hydrolases"/>
    <property type="match status" value="1"/>
</dbReference>
<comment type="function">
    <text evidence="4">Catalyzes ATP-dependent phosphorylation of adenosylcobinamide and addition of GMP to adenosylcobinamide phosphate.</text>
</comment>
<evidence type="ECO:0000256" key="16">
    <source>
        <dbReference type="ARBA" id="ARBA00029570"/>
    </source>
</evidence>
<accession>A0A4Q0VXJ0</accession>
<name>A0A4Q0VXJ0_9BACI</name>
<comment type="catalytic activity">
    <reaction evidence="1">
        <text>adenosylcob(III)inamide + ATP = adenosylcob(III)inamide phosphate + ADP + H(+)</text>
        <dbReference type="Rhea" id="RHEA:15769"/>
        <dbReference type="ChEBI" id="CHEBI:2480"/>
        <dbReference type="ChEBI" id="CHEBI:15378"/>
        <dbReference type="ChEBI" id="CHEBI:30616"/>
        <dbReference type="ChEBI" id="CHEBI:58502"/>
        <dbReference type="ChEBI" id="CHEBI:456216"/>
        <dbReference type="EC" id="2.7.1.156"/>
    </reaction>
</comment>
<comment type="catalytic activity">
    <reaction evidence="3">
        <text>adenosylcob(III)inamide + GTP = adenosylcob(III)inamide phosphate + GDP + H(+)</text>
        <dbReference type="Rhea" id="RHEA:15765"/>
        <dbReference type="ChEBI" id="CHEBI:2480"/>
        <dbReference type="ChEBI" id="CHEBI:15378"/>
        <dbReference type="ChEBI" id="CHEBI:37565"/>
        <dbReference type="ChEBI" id="CHEBI:58189"/>
        <dbReference type="ChEBI" id="CHEBI:58502"/>
        <dbReference type="EC" id="2.7.1.156"/>
    </reaction>
</comment>
<comment type="similarity">
    <text evidence="7">Belongs to the CobU/CobP family.</text>
</comment>
<evidence type="ECO:0000256" key="18">
    <source>
        <dbReference type="PIRSR" id="PIRSR006135-1"/>
    </source>
</evidence>
<evidence type="ECO:0000256" key="5">
    <source>
        <dbReference type="ARBA" id="ARBA00004692"/>
    </source>
</evidence>
<feature type="binding site" evidence="19">
    <location>
        <position position="77"/>
    </location>
    <ligand>
        <name>GTP</name>
        <dbReference type="ChEBI" id="CHEBI:37565"/>
    </ligand>
</feature>
<evidence type="ECO:0000256" key="9">
    <source>
        <dbReference type="ARBA" id="ARBA00012523"/>
    </source>
</evidence>
<evidence type="ECO:0000256" key="3">
    <source>
        <dbReference type="ARBA" id="ARBA00001522"/>
    </source>
</evidence>
<keyword evidence="20" id="KW-0548">Nucleotidyltransferase</keyword>
<feature type="binding site" evidence="19">
    <location>
        <begin position="46"/>
        <end position="48"/>
    </location>
    <ligand>
        <name>GTP</name>
        <dbReference type="ChEBI" id="CHEBI:37565"/>
    </ligand>
</feature>
<comment type="pathway">
    <text evidence="6">Cofactor biosynthesis; adenosylcobalamin biosynthesis; adenosylcobalamin from cob(II)yrinate a,c-diamide: step 5/7.</text>
</comment>
<evidence type="ECO:0000256" key="14">
    <source>
        <dbReference type="ARBA" id="ARBA00022840"/>
    </source>
</evidence>
<dbReference type="GO" id="GO:0005525">
    <property type="term" value="F:GTP binding"/>
    <property type="evidence" value="ECO:0007669"/>
    <property type="project" value="UniProtKB-KW"/>
</dbReference>
<dbReference type="EMBL" id="QOUX01000001">
    <property type="protein sequence ID" value="RXJ03886.1"/>
    <property type="molecule type" value="Genomic_DNA"/>
</dbReference>
<reference evidence="20 21" key="1">
    <citation type="journal article" date="2019" name="Int. J. Syst. Evol. Microbiol.">
        <title>Anaerobacillus alkaliphilus sp. nov., a novel alkaliphilic and moderately halophilic bacterium.</title>
        <authorList>
            <person name="Borsodi A.K."/>
            <person name="Aszalos J.M."/>
            <person name="Bihari P."/>
            <person name="Nagy I."/>
            <person name="Schumann P."/>
            <person name="Sproer C."/>
            <person name="Kovacs A.L."/>
            <person name="Boka K."/>
            <person name="Dobosy P."/>
            <person name="Ovari M."/>
            <person name="Szili-Kovacs T."/>
            <person name="Toth E."/>
        </authorList>
    </citation>
    <scope>NUCLEOTIDE SEQUENCE [LARGE SCALE GENOMIC DNA]</scope>
    <source>
        <strain evidence="20 21">B16-10</strain>
    </source>
</reference>
<dbReference type="Proteomes" id="UP000290649">
    <property type="component" value="Unassembled WGS sequence"/>
</dbReference>
<evidence type="ECO:0000256" key="2">
    <source>
        <dbReference type="ARBA" id="ARBA00000711"/>
    </source>
</evidence>
<evidence type="ECO:0000256" key="4">
    <source>
        <dbReference type="ARBA" id="ARBA00003889"/>
    </source>
</evidence>
<evidence type="ECO:0000313" key="20">
    <source>
        <dbReference type="EMBL" id="RXJ03886.1"/>
    </source>
</evidence>
<evidence type="ECO:0000256" key="1">
    <source>
        <dbReference type="ARBA" id="ARBA00000312"/>
    </source>
</evidence>
<feature type="binding site" evidence="19">
    <location>
        <begin position="17"/>
        <end position="24"/>
    </location>
    <ligand>
        <name>GTP</name>
        <dbReference type="ChEBI" id="CHEBI:37565"/>
    </ligand>
</feature>
<keyword evidence="21" id="KW-1185">Reference proteome</keyword>
<evidence type="ECO:0000256" key="11">
    <source>
        <dbReference type="ARBA" id="ARBA00022679"/>
    </source>
</evidence>
<organism evidence="20 21">
    <name type="scientific">Anaerobacillus alkaliphilus</name>
    <dbReference type="NCBI Taxonomy" id="1548597"/>
    <lineage>
        <taxon>Bacteria</taxon>
        <taxon>Bacillati</taxon>
        <taxon>Bacillota</taxon>
        <taxon>Bacilli</taxon>
        <taxon>Bacillales</taxon>
        <taxon>Bacillaceae</taxon>
        <taxon>Anaerobacillus</taxon>
    </lineage>
</organism>
<evidence type="ECO:0000256" key="17">
    <source>
        <dbReference type="ARBA" id="ARBA00030571"/>
    </source>
</evidence>
<evidence type="ECO:0000256" key="15">
    <source>
        <dbReference type="ARBA" id="ARBA00023134"/>
    </source>
</evidence>
<dbReference type="GO" id="GO:0043752">
    <property type="term" value="F:adenosylcobinamide kinase activity"/>
    <property type="evidence" value="ECO:0007669"/>
    <property type="project" value="UniProtKB-EC"/>
</dbReference>
<keyword evidence="12 19" id="KW-0547">Nucleotide-binding</keyword>
<evidence type="ECO:0000256" key="12">
    <source>
        <dbReference type="ARBA" id="ARBA00022741"/>
    </source>
</evidence>
<gene>
    <name evidence="20" type="ORF">DS745_00395</name>
</gene>
<dbReference type="UniPathway" id="UPA00148">
    <property type="reaction ID" value="UER00236"/>
</dbReference>
<evidence type="ECO:0000256" key="7">
    <source>
        <dbReference type="ARBA" id="ARBA00007490"/>
    </source>
</evidence>
<dbReference type="PIRSF" id="PIRSF006135">
    <property type="entry name" value="CobU"/>
    <property type="match status" value="1"/>
</dbReference>
<keyword evidence="10" id="KW-0169">Cobalamin biosynthesis</keyword>
<evidence type="ECO:0000256" key="6">
    <source>
        <dbReference type="ARBA" id="ARBA00005159"/>
    </source>
</evidence>
<feature type="binding site" evidence="19">
    <location>
        <position position="98"/>
    </location>
    <ligand>
        <name>GTP</name>
        <dbReference type="ChEBI" id="CHEBI:37565"/>
    </ligand>
</feature>
<dbReference type="InterPro" id="IPR003203">
    <property type="entry name" value="CobU/CobP"/>
</dbReference>
<evidence type="ECO:0000256" key="10">
    <source>
        <dbReference type="ARBA" id="ARBA00022573"/>
    </source>
</evidence>
<comment type="pathway">
    <text evidence="5">Cofactor biosynthesis; adenosylcobalamin biosynthesis; adenosylcobalamin from cob(II)yrinate a,c-diamide: step 6/7.</text>
</comment>
<comment type="caution">
    <text evidence="20">The sequence shown here is derived from an EMBL/GenBank/DDBJ whole genome shotgun (WGS) entry which is preliminary data.</text>
</comment>
<keyword evidence="11 20" id="KW-0808">Transferase</keyword>
<dbReference type="Pfam" id="PF02283">
    <property type="entry name" value="CobU"/>
    <property type="match status" value="1"/>
</dbReference>
<dbReference type="OrthoDB" id="9799422at2"/>
<evidence type="ECO:0000256" key="19">
    <source>
        <dbReference type="PIRSR" id="PIRSR006135-2"/>
    </source>
</evidence>
<keyword evidence="13 20" id="KW-0418">Kinase</keyword>
<dbReference type="CDD" id="cd00544">
    <property type="entry name" value="CobU"/>
    <property type="match status" value="1"/>
</dbReference>
<evidence type="ECO:0000256" key="8">
    <source>
        <dbReference type="ARBA" id="ARBA00012016"/>
    </source>
</evidence>
<feature type="active site" description="GMP-histidine intermediate" evidence="18">
    <location>
        <position position="62"/>
    </location>
</feature>
<dbReference type="PANTHER" id="PTHR34848">
    <property type="match status" value="1"/>
</dbReference>
<keyword evidence="14" id="KW-0067">ATP-binding</keyword>
<dbReference type="EC" id="2.7.1.156" evidence="8"/>
<evidence type="ECO:0000313" key="21">
    <source>
        <dbReference type="Proteomes" id="UP000290649"/>
    </source>
</evidence>
<dbReference type="GO" id="GO:0009236">
    <property type="term" value="P:cobalamin biosynthetic process"/>
    <property type="evidence" value="ECO:0007669"/>
    <property type="project" value="UniProtKB-UniPathway"/>
</dbReference>
<dbReference type="EC" id="2.7.7.62" evidence="9"/>
<protein>
    <recommendedName>
        <fullName evidence="16">Adenosylcobinamide kinase</fullName>
        <ecNumber evidence="8">2.7.1.156</ecNumber>
        <ecNumber evidence="9">2.7.7.62</ecNumber>
    </recommendedName>
    <alternativeName>
        <fullName evidence="17">Adenosylcobinamide-phosphate guanylyltransferase</fullName>
    </alternativeName>
</protein>
<comment type="catalytic activity">
    <reaction evidence="2">
        <text>adenosylcob(III)inamide phosphate + GTP + H(+) = adenosylcob(III)inamide-GDP + diphosphate</text>
        <dbReference type="Rhea" id="RHEA:22712"/>
        <dbReference type="ChEBI" id="CHEBI:15378"/>
        <dbReference type="ChEBI" id="CHEBI:33019"/>
        <dbReference type="ChEBI" id="CHEBI:37565"/>
        <dbReference type="ChEBI" id="CHEBI:58502"/>
        <dbReference type="ChEBI" id="CHEBI:60487"/>
        <dbReference type="EC" id="2.7.7.62"/>
    </reaction>
</comment>
<proteinExistence type="inferred from homology"/>